<evidence type="ECO:0000313" key="1">
    <source>
        <dbReference type="EMBL" id="SDI82278.1"/>
    </source>
</evidence>
<name>A0A1G8NQ09_9BACI</name>
<dbReference type="EMBL" id="FNDU01000012">
    <property type="protein sequence ID" value="SDI82278.1"/>
    <property type="molecule type" value="Genomic_DNA"/>
</dbReference>
<accession>A0A1G8NQ09</accession>
<evidence type="ECO:0000313" key="2">
    <source>
        <dbReference type="Proteomes" id="UP000199017"/>
    </source>
</evidence>
<gene>
    <name evidence="1" type="ORF">SAMN05216352_112112</name>
</gene>
<organism evidence="1 2">
    <name type="scientific">Alteribacillus bidgolensis</name>
    <dbReference type="NCBI Taxonomy" id="930129"/>
    <lineage>
        <taxon>Bacteria</taxon>
        <taxon>Bacillati</taxon>
        <taxon>Bacillota</taxon>
        <taxon>Bacilli</taxon>
        <taxon>Bacillales</taxon>
        <taxon>Bacillaceae</taxon>
        <taxon>Alteribacillus</taxon>
    </lineage>
</organism>
<sequence>MNNAALKHTGIEETWLFQQINTKDTISGIFVLQNGVIFSAELHLGKTVRITGRFFGLFF</sequence>
<keyword evidence="2" id="KW-1185">Reference proteome</keyword>
<dbReference type="STRING" id="930129.SAMN05216352_112112"/>
<dbReference type="AlphaFoldDB" id="A0A1G8NQ09"/>
<protein>
    <submittedName>
        <fullName evidence="1">Uncharacterized protein</fullName>
    </submittedName>
</protein>
<proteinExistence type="predicted"/>
<dbReference type="Proteomes" id="UP000199017">
    <property type="component" value="Unassembled WGS sequence"/>
</dbReference>
<reference evidence="1 2" key="1">
    <citation type="submission" date="2016-10" db="EMBL/GenBank/DDBJ databases">
        <authorList>
            <person name="de Groot N.N."/>
        </authorList>
    </citation>
    <scope>NUCLEOTIDE SEQUENCE [LARGE SCALE GENOMIC DNA]</scope>
    <source>
        <strain evidence="2">P4B,CCM 7963,CECT 7998,DSM 25260,IBRC-M 10614,KCTC 13821</strain>
    </source>
</reference>
<dbReference type="RefSeq" id="WP_091587102.1">
    <property type="nucleotide sequence ID" value="NZ_FNDU01000012.1"/>
</dbReference>